<dbReference type="EMBL" id="JAKUML010000014">
    <property type="protein sequence ID" value="MCJ8147101.1"/>
    <property type="molecule type" value="Genomic_DNA"/>
</dbReference>
<accession>A0A9X1X393</accession>
<keyword evidence="3" id="KW-1185">Reference proteome</keyword>
<feature type="chain" id="PRO_5040845066" evidence="1">
    <location>
        <begin position="25"/>
        <end position="189"/>
    </location>
</feature>
<protein>
    <submittedName>
        <fullName evidence="2">Nuclear transport factor 2 family protein</fullName>
    </submittedName>
</protein>
<evidence type="ECO:0000256" key="1">
    <source>
        <dbReference type="SAM" id="SignalP"/>
    </source>
</evidence>
<name>A0A9X1X393_9GAMM</name>
<gene>
    <name evidence="2" type="ORF">MKI79_09350</name>
</gene>
<dbReference type="InterPro" id="IPR032710">
    <property type="entry name" value="NTF2-like_dom_sf"/>
</dbReference>
<dbReference type="PROSITE" id="PS51257">
    <property type="entry name" value="PROKAR_LIPOPROTEIN"/>
    <property type="match status" value="1"/>
</dbReference>
<keyword evidence="1" id="KW-0732">Signal</keyword>
<reference evidence="2" key="1">
    <citation type="submission" date="2022-02" db="EMBL/GenBank/DDBJ databases">
        <title>Acinetobacter A3.8 sp. nov., isolated from Sediment (Zhairuo Island).</title>
        <authorList>
            <person name="Zheng K."/>
        </authorList>
    </citation>
    <scope>NUCLEOTIDE SEQUENCE</scope>
    <source>
        <strain evidence="2">A3.8</strain>
    </source>
</reference>
<organism evidence="2 3">
    <name type="scientific">Acinetobacter sedimenti</name>
    <dbReference type="NCBI Taxonomy" id="2919922"/>
    <lineage>
        <taxon>Bacteria</taxon>
        <taxon>Pseudomonadati</taxon>
        <taxon>Pseudomonadota</taxon>
        <taxon>Gammaproteobacteria</taxon>
        <taxon>Moraxellales</taxon>
        <taxon>Moraxellaceae</taxon>
        <taxon>Acinetobacter</taxon>
    </lineage>
</organism>
<dbReference type="AlphaFoldDB" id="A0A9X1X393"/>
<comment type="caution">
    <text evidence="2">The sequence shown here is derived from an EMBL/GenBank/DDBJ whole genome shotgun (WGS) entry which is preliminary data.</text>
</comment>
<dbReference type="SUPFAM" id="SSF54427">
    <property type="entry name" value="NTF2-like"/>
    <property type="match status" value="1"/>
</dbReference>
<proteinExistence type="predicted"/>
<sequence>MKAFITSALGIVALLSFSGCNSTASYTQSYSQAKSKITGVNLNQQQANAVGERFVASFNTLGTAEFVEKASAMYADQLYINDTLSQFSNKNDLIEHFKGMNDHVSNVDVKLLSSTYQGDTAYVHWFMGYDFKMFGRTKTMSSYGISEIKINQNNQIIFQQDYWDPANGLYRKIPLVGGLYQWVLPFKNP</sequence>
<dbReference type="Proteomes" id="UP001139701">
    <property type="component" value="Unassembled WGS sequence"/>
</dbReference>
<dbReference type="RefSeq" id="WP_241572558.1">
    <property type="nucleotide sequence ID" value="NZ_JAKUML010000014.1"/>
</dbReference>
<evidence type="ECO:0000313" key="2">
    <source>
        <dbReference type="EMBL" id="MCJ8147101.1"/>
    </source>
</evidence>
<dbReference type="Gene3D" id="3.10.450.50">
    <property type="match status" value="1"/>
</dbReference>
<feature type="signal peptide" evidence="1">
    <location>
        <begin position="1"/>
        <end position="24"/>
    </location>
</feature>
<evidence type="ECO:0000313" key="3">
    <source>
        <dbReference type="Proteomes" id="UP001139701"/>
    </source>
</evidence>